<keyword evidence="3" id="KW-0813">Transport</keyword>
<protein>
    <recommendedName>
        <fullName evidence="7">Flagellar assembly protein FliH</fullName>
    </recommendedName>
</protein>
<evidence type="ECO:0000256" key="6">
    <source>
        <dbReference type="ARBA" id="ARBA00023225"/>
    </source>
</evidence>
<keyword evidence="10" id="KW-0969">Cilium</keyword>
<dbReference type="PANTHER" id="PTHR34982">
    <property type="entry name" value="YOP PROTEINS TRANSLOCATION PROTEIN L"/>
    <property type="match status" value="1"/>
</dbReference>
<evidence type="ECO:0000256" key="7">
    <source>
        <dbReference type="NCBIfam" id="TIGR03825"/>
    </source>
</evidence>
<proteinExistence type="inferred from homology"/>
<evidence type="ECO:0000256" key="3">
    <source>
        <dbReference type="ARBA" id="ARBA00022448"/>
    </source>
</evidence>
<dbReference type="GO" id="GO:0005829">
    <property type="term" value="C:cytosol"/>
    <property type="evidence" value="ECO:0007669"/>
    <property type="project" value="TreeGrafter"/>
</dbReference>
<keyword evidence="4" id="KW-1005">Bacterial flagellum biogenesis</keyword>
<feature type="coiled-coil region" evidence="8">
    <location>
        <begin position="41"/>
        <end position="68"/>
    </location>
</feature>
<dbReference type="AlphaFoldDB" id="A0A7W8IN79"/>
<dbReference type="InterPro" id="IPR051472">
    <property type="entry name" value="T3SS_Stator/FliH"/>
</dbReference>
<sequence>MSNVIKAPFTKTDHSNKKIIEVKNYFLKQTDFLVPNDIDEQTNAQMMIEQAKREAELIKQEAEQYYHSLKQHISQEQEHWKIEKQQLIATVQQEGYEVGFAQGKEEALHRYDELINEAKRIVETANRQFYEQIEEASETILLIGLKVAERILGEKLMENSEHFLSLVKRAIKEVREQSEVKVYVHPFYYEMLVQQKDELRAVFNQPTDIFIYPDEQLTENGCVIETPFGRIDASVDTQLQQIKQQLLERLEEE</sequence>
<evidence type="ECO:0000256" key="5">
    <source>
        <dbReference type="ARBA" id="ARBA00022927"/>
    </source>
</evidence>
<comment type="function">
    <text evidence="1">Needed for flagellar regrowth and assembly.</text>
</comment>
<evidence type="ECO:0000256" key="8">
    <source>
        <dbReference type="SAM" id="Coils"/>
    </source>
</evidence>
<evidence type="ECO:0000313" key="10">
    <source>
        <dbReference type="EMBL" id="MBB5323675.1"/>
    </source>
</evidence>
<keyword evidence="10" id="KW-0282">Flagellum</keyword>
<keyword evidence="6" id="KW-1006">Bacterial flagellum protein export</keyword>
<reference evidence="10 11" key="1">
    <citation type="submission" date="2020-08" db="EMBL/GenBank/DDBJ databases">
        <title>Genomic Encyclopedia of Type Strains, Phase IV (KMG-IV): sequencing the most valuable type-strain genomes for metagenomic binning, comparative biology and taxonomic classification.</title>
        <authorList>
            <person name="Goeker M."/>
        </authorList>
    </citation>
    <scope>NUCLEOTIDE SEQUENCE [LARGE SCALE GENOMIC DNA]</scope>
    <source>
        <strain evidence="10 11">DSM 16325</strain>
    </source>
</reference>
<dbReference type="InterPro" id="IPR018035">
    <property type="entry name" value="Flagellar_FliH/T3SS_HrpE"/>
</dbReference>
<evidence type="ECO:0000259" key="9">
    <source>
        <dbReference type="Pfam" id="PF02108"/>
    </source>
</evidence>
<name>A0A7W8IN79_9BACL</name>
<dbReference type="InterPro" id="IPR022524">
    <property type="entry name" value="FliH_Bacilli"/>
</dbReference>
<keyword evidence="5" id="KW-0653">Protein transport</keyword>
<gene>
    <name evidence="10" type="ORF">HNQ34_000767</name>
</gene>
<dbReference type="GO" id="GO:0015031">
    <property type="term" value="P:protein transport"/>
    <property type="evidence" value="ECO:0007669"/>
    <property type="project" value="UniProtKB-KW"/>
</dbReference>
<organism evidence="10 11">
    <name type="scientific">Anoxybacteroides tepidamans</name>
    <dbReference type="NCBI Taxonomy" id="265948"/>
    <lineage>
        <taxon>Bacteria</taxon>
        <taxon>Bacillati</taxon>
        <taxon>Bacillota</taxon>
        <taxon>Bacilli</taxon>
        <taxon>Bacillales</taxon>
        <taxon>Anoxybacillaceae</taxon>
        <taxon>Anoxybacteroides</taxon>
    </lineage>
</organism>
<evidence type="ECO:0000313" key="11">
    <source>
        <dbReference type="Proteomes" id="UP000520011"/>
    </source>
</evidence>
<accession>A0A7W8IN79</accession>
<evidence type="ECO:0000256" key="2">
    <source>
        <dbReference type="ARBA" id="ARBA00006602"/>
    </source>
</evidence>
<dbReference type="PANTHER" id="PTHR34982:SF1">
    <property type="entry name" value="FLAGELLAR ASSEMBLY PROTEIN FLIH"/>
    <property type="match status" value="1"/>
</dbReference>
<evidence type="ECO:0000256" key="4">
    <source>
        <dbReference type="ARBA" id="ARBA00022795"/>
    </source>
</evidence>
<evidence type="ECO:0000256" key="1">
    <source>
        <dbReference type="ARBA" id="ARBA00003041"/>
    </source>
</evidence>
<feature type="domain" description="Flagellar assembly protein FliH/Type III secretion system HrpE" evidence="9">
    <location>
        <begin position="114"/>
        <end position="242"/>
    </location>
</feature>
<comment type="similarity">
    <text evidence="2">Belongs to the FliH family.</text>
</comment>
<dbReference type="EMBL" id="JACHEP010000002">
    <property type="protein sequence ID" value="MBB5323675.1"/>
    <property type="molecule type" value="Genomic_DNA"/>
</dbReference>
<comment type="caution">
    <text evidence="10">The sequence shown here is derived from an EMBL/GenBank/DDBJ whole genome shotgun (WGS) entry which is preliminary data.</text>
</comment>
<dbReference type="NCBIfam" id="TIGR03825">
    <property type="entry name" value="FliH_bacil"/>
    <property type="match status" value="1"/>
</dbReference>
<dbReference type="Proteomes" id="UP000520011">
    <property type="component" value="Unassembled WGS sequence"/>
</dbReference>
<keyword evidence="8" id="KW-0175">Coiled coil</keyword>
<keyword evidence="11" id="KW-1185">Reference proteome</keyword>
<dbReference type="Pfam" id="PF02108">
    <property type="entry name" value="FliH"/>
    <property type="match status" value="1"/>
</dbReference>
<keyword evidence="10" id="KW-0966">Cell projection</keyword>
<dbReference type="GO" id="GO:0044781">
    <property type="term" value="P:bacterial-type flagellum organization"/>
    <property type="evidence" value="ECO:0007669"/>
    <property type="project" value="UniProtKB-KW"/>
</dbReference>